<accession>A0ABS8Z230</accession>
<dbReference type="Gene3D" id="1.10.10.1320">
    <property type="entry name" value="Anti-sigma factor, zinc-finger domain"/>
    <property type="match status" value="1"/>
</dbReference>
<proteinExistence type="predicted"/>
<dbReference type="Pfam" id="PF13490">
    <property type="entry name" value="zf-HC2"/>
    <property type="match status" value="1"/>
</dbReference>
<gene>
    <name evidence="4" type="ORF">LWC34_04025</name>
</gene>
<dbReference type="InterPro" id="IPR041916">
    <property type="entry name" value="Anti_sigma_zinc_sf"/>
</dbReference>
<feature type="domain" description="Putative zinc-finger" evidence="3">
    <location>
        <begin position="11"/>
        <end position="37"/>
    </location>
</feature>
<dbReference type="InterPro" id="IPR027383">
    <property type="entry name" value="Znf_put"/>
</dbReference>
<dbReference type="EMBL" id="JAJVCN010000001">
    <property type="protein sequence ID" value="MCE7002003.1"/>
    <property type="molecule type" value="Genomic_DNA"/>
</dbReference>
<evidence type="ECO:0000313" key="4">
    <source>
        <dbReference type="EMBL" id="MCE7002003.1"/>
    </source>
</evidence>
<dbReference type="RefSeq" id="WP_233723042.1">
    <property type="nucleotide sequence ID" value="NZ_JAJVCN010000001.1"/>
</dbReference>
<protein>
    <submittedName>
        <fullName evidence="4">Zf-HC2 domain-containing protein</fullName>
    </submittedName>
</protein>
<evidence type="ECO:0000256" key="1">
    <source>
        <dbReference type="ARBA" id="ARBA00023015"/>
    </source>
</evidence>
<sequence>MTHACLYTVTVGAYLLGALCAQENDEFRRHAEVCPSCEREIAELTPTVRLLEKLKTETHPVDGHACSGLAREE</sequence>
<keyword evidence="1" id="KW-0805">Transcription regulation</keyword>
<keyword evidence="2" id="KW-0804">Transcription</keyword>
<evidence type="ECO:0000313" key="5">
    <source>
        <dbReference type="Proteomes" id="UP001521150"/>
    </source>
</evidence>
<evidence type="ECO:0000256" key="2">
    <source>
        <dbReference type="ARBA" id="ARBA00023163"/>
    </source>
</evidence>
<reference evidence="4 5" key="1">
    <citation type="submission" date="2021-12" db="EMBL/GenBank/DDBJ databases">
        <title>Genome sequence of Kibdelosporangium philippinense ATCC 49844.</title>
        <authorList>
            <person name="Fedorov E.A."/>
            <person name="Omeragic M."/>
            <person name="Shalygina K.F."/>
            <person name="Maclea K.S."/>
        </authorList>
    </citation>
    <scope>NUCLEOTIDE SEQUENCE [LARGE SCALE GENOMIC DNA]</scope>
    <source>
        <strain evidence="4 5">ATCC 49844</strain>
    </source>
</reference>
<organism evidence="4 5">
    <name type="scientific">Kibdelosporangium philippinense</name>
    <dbReference type="NCBI Taxonomy" id="211113"/>
    <lineage>
        <taxon>Bacteria</taxon>
        <taxon>Bacillati</taxon>
        <taxon>Actinomycetota</taxon>
        <taxon>Actinomycetes</taxon>
        <taxon>Pseudonocardiales</taxon>
        <taxon>Pseudonocardiaceae</taxon>
        <taxon>Kibdelosporangium</taxon>
    </lineage>
</organism>
<name>A0ABS8Z230_9PSEU</name>
<evidence type="ECO:0000259" key="3">
    <source>
        <dbReference type="Pfam" id="PF13490"/>
    </source>
</evidence>
<comment type="caution">
    <text evidence="4">The sequence shown here is derived from an EMBL/GenBank/DDBJ whole genome shotgun (WGS) entry which is preliminary data.</text>
</comment>
<dbReference type="Proteomes" id="UP001521150">
    <property type="component" value="Unassembled WGS sequence"/>
</dbReference>
<keyword evidence="5" id="KW-1185">Reference proteome</keyword>